<evidence type="ECO:0000313" key="2">
    <source>
        <dbReference type="EMBL" id="MCI0756024.1"/>
    </source>
</evidence>
<dbReference type="SMART" id="SM00065">
    <property type="entry name" value="GAF"/>
    <property type="match status" value="1"/>
</dbReference>
<dbReference type="CDD" id="cd01949">
    <property type="entry name" value="GGDEF"/>
    <property type="match status" value="1"/>
</dbReference>
<evidence type="ECO:0000313" key="3">
    <source>
        <dbReference type="Proteomes" id="UP001201985"/>
    </source>
</evidence>
<dbReference type="SUPFAM" id="SSF55781">
    <property type="entry name" value="GAF domain-like"/>
    <property type="match status" value="1"/>
</dbReference>
<proteinExistence type="predicted"/>
<feature type="domain" description="GGDEF" evidence="1">
    <location>
        <begin position="201"/>
        <end position="328"/>
    </location>
</feature>
<protein>
    <submittedName>
        <fullName evidence="2">Sensor domain-containing diguanylate cyclase</fullName>
    </submittedName>
</protein>
<dbReference type="InterPro" id="IPR029787">
    <property type="entry name" value="Nucleotide_cyclase"/>
</dbReference>
<organism evidence="2 3">
    <name type="scientific">Teichococcus vastitatis</name>
    <dbReference type="NCBI Taxonomy" id="2307076"/>
    <lineage>
        <taxon>Bacteria</taxon>
        <taxon>Pseudomonadati</taxon>
        <taxon>Pseudomonadota</taxon>
        <taxon>Alphaproteobacteria</taxon>
        <taxon>Acetobacterales</taxon>
        <taxon>Roseomonadaceae</taxon>
        <taxon>Roseomonas</taxon>
    </lineage>
</organism>
<sequence length="336" mass="36200">MTVPTPADEAQRIAALRAYEVLDTACEASFDNIARLASMVTGCPIAAVSFTDVERQWFKARIGTDLAECPRELAFCAHAILQPDRPMVVDNAAQDVRFRENPLVNGPASLRFYAGAPLVNPAGQPLGTLCVMDRRPRRMNTEHRQALAHLAETVVTTLELRRAMNQARGAALSDPLTDLGNRRALLDALSLAVARHAASGVPFTLLYLDLDGFKQVNDQQGHATGDRVLRQVAEVMRGGLPAGGCAARLGGDEFAMLFTDDWPEAVAERLRQALETAMSWQGWAVTASIGAVTVNDAGLGLDEVLAAADASMYRAKGAGKNRVQHRWLSQVSETAA</sequence>
<dbReference type="Pfam" id="PF01590">
    <property type="entry name" value="GAF"/>
    <property type="match status" value="1"/>
</dbReference>
<dbReference type="PANTHER" id="PTHR43102">
    <property type="entry name" value="SLR1143 PROTEIN"/>
    <property type="match status" value="1"/>
</dbReference>
<dbReference type="EMBL" id="JALBUU010000079">
    <property type="protein sequence ID" value="MCI0756024.1"/>
    <property type="molecule type" value="Genomic_DNA"/>
</dbReference>
<dbReference type="PROSITE" id="PS50887">
    <property type="entry name" value="GGDEF"/>
    <property type="match status" value="1"/>
</dbReference>
<comment type="caution">
    <text evidence="2">The sequence shown here is derived from an EMBL/GenBank/DDBJ whole genome shotgun (WGS) entry which is preliminary data.</text>
</comment>
<dbReference type="RefSeq" id="WP_162306194.1">
    <property type="nucleotide sequence ID" value="NZ_JALBUU010000079.1"/>
</dbReference>
<keyword evidence="3" id="KW-1185">Reference proteome</keyword>
<dbReference type="SUPFAM" id="SSF55073">
    <property type="entry name" value="Nucleotide cyclase"/>
    <property type="match status" value="1"/>
</dbReference>
<accession>A0ABS9WBP1</accession>
<dbReference type="SMART" id="SM00267">
    <property type="entry name" value="GGDEF"/>
    <property type="match status" value="1"/>
</dbReference>
<dbReference type="Gene3D" id="3.30.70.270">
    <property type="match status" value="1"/>
</dbReference>
<reference evidence="2 3" key="1">
    <citation type="submission" date="2022-03" db="EMBL/GenBank/DDBJ databases">
        <title>Complete genome analysis of Roseomonas KG 17.1 : a prolific producer of plant growth promoters.</title>
        <authorList>
            <person name="Saadouli I."/>
            <person name="Najjari A."/>
            <person name="Mosbah A."/>
            <person name="Ouzari H.I."/>
        </authorList>
    </citation>
    <scope>NUCLEOTIDE SEQUENCE [LARGE SCALE GENOMIC DNA]</scope>
    <source>
        <strain evidence="2 3">KG17-1</strain>
    </source>
</reference>
<dbReference type="Gene3D" id="3.30.450.40">
    <property type="match status" value="1"/>
</dbReference>
<dbReference type="InterPro" id="IPR043128">
    <property type="entry name" value="Rev_trsase/Diguanyl_cyclase"/>
</dbReference>
<dbReference type="InterPro" id="IPR029016">
    <property type="entry name" value="GAF-like_dom_sf"/>
</dbReference>
<dbReference type="PANTHER" id="PTHR43102:SF2">
    <property type="entry name" value="GAF DOMAIN-CONTAINING PROTEIN"/>
    <property type="match status" value="1"/>
</dbReference>
<dbReference type="InterPro" id="IPR003018">
    <property type="entry name" value="GAF"/>
</dbReference>
<gene>
    <name evidence="2" type="ORF">MON41_20360</name>
</gene>
<name>A0ABS9WBP1_9PROT</name>
<dbReference type="NCBIfam" id="TIGR00254">
    <property type="entry name" value="GGDEF"/>
    <property type="match status" value="1"/>
</dbReference>
<dbReference type="Proteomes" id="UP001201985">
    <property type="component" value="Unassembled WGS sequence"/>
</dbReference>
<dbReference type="InterPro" id="IPR000160">
    <property type="entry name" value="GGDEF_dom"/>
</dbReference>
<evidence type="ECO:0000259" key="1">
    <source>
        <dbReference type="PROSITE" id="PS50887"/>
    </source>
</evidence>
<dbReference type="Pfam" id="PF00990">
    <property type="entry name" value="GGDEF"/>
    <property type="match status" value="1"/>
</dbReference>